<evidence type="ECO:0000313" key="2">
    <source>
        <dbReference type="Proteomes" id="UP000249754"/>
    </source>
</evidence>
<proteinExistence type="predicted"/>
<dbReference type="OrthoDB" id="1495537at2"/>
<sequence>MEENQDTNTRYCNKCLHFDADTKSCSAFPNGIPSALLAGKIKHLSKFPEQTGTEVFVDAREYWISQGLELHPMEGVDDFIIED</sequence>
<reference evidence="1 2" key="1">
    <citation type="submission" date="2018-06" db="EMBL/GenBank/DDBJ databases">
        <title>Genomic Encyclopedia of Archaeal and Bacterial Type Strains, Phase II (KMG-II): from individual species to whole genera.</title>
        <authorList>
            <person name="Goeker M."/>
        </authorList>
    </citation>
    <scope>NUCLEOTIDE SEQUENCE [LARGE SCALE GENOMIC DNA]</scope>
    <source>
        <strain evidence="1 2">DSM 14825</strain>
    </source>
</reference>
<gene>
    <name evidence="1" type="ORF">LY11_04176</name>
</gene>
<organism evidence="1 2">
    <name type="scientific">Pedobacter cryoconitis</name>
    <dbReference type="NCBI Taxonomy" id="188932"/>
    <lineage>
        <taxon>Bacteria</taxon>
        <taxon>Pseudomonadati</taxon>
        <taxon>Bacteroidota</taxon>
        <taxon>Sphingobacteriia</taxon>
        <taxon>Sphingobacteriales</taxon>
        <taxon>Sphingobacteriaceae</taxon>
        <taxon>Pedobacter</taxon>
    </lineage>
</organism>
<evidence type="ECO:0000313" key="1">
    <source>
        <dbReference type="EMBL" id="RAJ24989.1"/>
    </source>
</evidence>
<dbReference type="AlphaFoldDB" id="A0A327S7H1"/>
<name>A0A327S7H1_9SPHI</name>
<protein>
    <submittedName>
        <fullName evidence="1">Uncharacterized protein</fullName>
    </submittedName>
</protein>
<accession>A0A327S7H1</accession>
<comment type="caution">
    <text evidence="1">The sequence shown here is derived from an EMBL/GenBank/DDBJ whole genome shotgun (WGS) entry which is preliminary data.</text>
</comment>
<dbReference type="Proteomes" id="UP000249754">
    <property type="component" value="Unassembled WGS sequence"/>
</dbReference>
<dbReference type="RefSeq" id="WP_111635545.1">
    <property type="nucleotide sequence ID" value="NZ_QLLR01000028.1"/>
</dbReference>
<dbReference type="EMBL" id="QLLR01000028">
    <property type="protein sequence ID" value="RAJ24989.1"/>
    <property type="molecule type" value="Genomic_DNA"/>
</dbReference>